<evidence type="ECO:0000256" key="1">
    <source>
        <dbReference type="ARBA" id="ARBA00004162"/>
    </source>
</evidence>
<evidence type="ECO:0000256" key="3">
    <source>
        <dbReference type="ARBA" id="ARBA00022448"/>
    </source>
</evidence>
<dbReference type="Pfam" id="PF02699">
    <property type="entry name" value="YajC"/>
    <property type="match status" value="1"/>
</dbReference>
<comment type="similarity">
    <text evidence="2">Belongs to the YajC family.</text>
</comment>
<proteinExistence type="inferred from homology"/>
<keyword evidence="7 10" id="KW-1133">Transmembrane helix</keyword>
<reference evidence="11" key="1">
    <citation type="submission" date="2021-01" db="EMBL/GenBank/DDBJ databases">
        <title>Genomic Encyclopedia of Type Strains, Phase IV (KMG-IV): sequencing the most valuable type-strain genomes for metagenomic binning, comparative biology and taxonomic classification.</title>
        <authorList>
            <person name="Goeker M."/>
        </authorList>
    </citation>
    <scope>NUCLEOTIDE SEQUENCE</scope>
    <source>
        <strain evidence="11">DSM 23230</strain>
    </source>
</reference>
<accession>A0A938XRA4</accession>
<evidence type="ECO:0000256" key="7">
    <source>
        <dbReference type="ARBA" id="ARBA00022989"/>
    </source>
</evidence>
<dbReference type="SMART" id="SM01323">
    <property type="entry name" value="YajC"/>
    <property type="match status" value="1"/>
</dbReference>
<organism evidence="11 12">
    <name type="scientific">Halanaerobacter jeridensis</name>
    <dbReference type="NCBI Taxonomy" id="706427"/>
    <lineage>
        <taxon>Bacteria</taxon>
        <taxon>Bacillati</taxon>
        <taxon>Bacillota</taxon>
        <taxon>Clostridia</taxon>
        <taxon>Halanaerobiales</taxon>
        <taxon>Halobacteroidaceae</taxon>
        <taxon>Halanaerobacter</taxon>
    </lineage>
</organism>
<dbReference type="AlphaFoldDB" id="A0A938XRA4"/>
<keyword evidence="12" id="KW-1185">Reference proteome</keyword>
<dbReference type="PANTHER" id="PTHR33909">
    <property type="entry name" value="SEC TRANSLOCON ACCESSORY COMPLEX SUBUNIT YAJC"/>
    <property type="match status" value="1"/>
</dbReference>
<name>A0A938XRA4_9FIRM</name>
<dbReference type="InterPro" id="IPR003849">
    <property type="entry name" value="Preprotein_translocase_YajC"/>
</dbReference>
<gene>
    <name evidence="11" type="ORF">JOC47_001110</name>
</gene>
<dbReference type="Proteomes" id="UP000774000">
    <property type="component" value="Unassembled WGS sequence"/>
</dbReference>
<comment type="caution">
    <text evidence="11">The sequence shown here is derived from an EMBL/GenBank/DDBJ whole genome shotgun (WGS) entry which is preliminary data.</text>
</comment>
<dbReference type="RefSeq" id="WP_204701022.1">
    <property type="nucleotide sequence ID" value="NZ_JAFBDQ010000004.1"/>
</dbReference>
<evidence type="ECO:0000256" key="9">
    <source>
        <dbReference type="ARBA" id="ARBA00023136"/>
    </source>
</evidence>
<evidence type="ECO:0000313" key="12">
    <source>
        <dbReference type="Proteomes" id="UP000774000"/>
    </source>
</evidence>
<keyword evidence="5 10" id="KW-0812">Transmembrane</keyword>
<evidence type="ECO:0000256" key="8">
    <source>
        <dbReference type="ARBA" id="ARBA00023010"/>
    </source>
</evidence>
<dbReference type="GO" id="GO:0015031">
    <property type="term" value="P:protein transport"/>
    <property type="evidence" value="ECO:0007669"/>
    <property type="project" value="UniProtKB-KW"/>
</dbReference>
<evidence type="ECO:0000256" key="2">
    <source>
        <dbReference type="ARBA" id="ARBA00006742"/>
    </source>
</evidence>
<dbReference type="NCBIfam" id="TIGR00739">
    <property type="entry name" value="yajC"/>
    <property type="match status" value="1"/>
</dbReference>
<keyword evidence="4" id="KW-1003">Cell membrane</keyword>
<dbReference type="EMBL" id="JAFBDQ010000004">
    <property type="protein sequence ID" value="MBM7556274.1"/>
    <property type="molecule type" value="Genomic_DNA"/>
</dbReference>
<keyword evidence="6" id="KW-0653">Protein transport</keyword>
<feature type="transmembrane region" description="Helical" evidence="10">
    <location>
        <begin position="6"/>
        <end position="23"/>
    </location>
</feature>
<dbReference type="PRINTS" id="PR01853">
    <property type="entry name" value="YAJCTRNLCASE"/>
</dbReference>
<sequence length="97" mass="10958">MSSILGTVLPIVVVFGIFWFLVIRPQKQRQEERQDMLSELNVGDKIVTVGGIKGEIKEIDGDDLKLKIASDVEIEITRQSIGRLQQENSTTEEQETE</sequence>
<keyword evidence="3" id="KW-0813">Transport</keyword>
<evidence type="ECO:0000256" key="4">
    <source>
        <dbReference type="ARBA" id="ARBA00022475"/>
    </source>
</evidence>
<keyword evidence="9 10" id="KW-0472">Membrane</keyword>
<dbReference type="PANTHER" id="PTHR33909:SF1">
    <property type="entry name" value="SEC TRANSLOCON ACCESSORY COMPLEX SUBUNIT YAJC"/>
    <property type="match status" value="1"/>
</dbReference>
<comment type="subcellular location">
    <subcellularLocation>
        <location evidence="1">Cell membrane</location>
        <topology evidence="1">Single-pass membrane protein</topology>
    </subcellularLocation>
</comment>
<dbReference type="GO" id="GO:0005886">
    <property type="term" value="C:plasma membrane"/>
    <property type="evidence" value="ECO:0007669"/>
    <property type="project" value="UniProtKB-SubCell"/>
</dbReference>
<evidence type="ECO:0000256" key="5">
    <source>
        <dbReference type="ARBA" id="ARBA00022692"/>
    </source>
</evidence>
<keyword evidence="8" id="KW-0811">Translocation</keyword>
<evidence type="ECO:0000256" key="10">
    <source>
        <dbReference type="SAM" id="Phobius"/>
    </source>
</evidence>
<evidence type="ECO:0000256" key="6">
    <source>
        <dbReference type="ARBA" id="ARBA00022927"/>
    </source>
</evidence>
<protein>
    <submittedName>
        <fullName evidence="11">Preprotein translocase subunit YajC</fullName>
    </submittedName>
</protein>
<evidence type="ECO:0000313" key="11">
    <source>
        <dbReference type="EMBL" id="MBM7556274.1"/>
    </source>
</evidence>